<keyword evidence="5 6" id="KW-0472">Membrane</keyword>
<organism evidence="7 8">
    <name type="scientific">Virgisporangium aurantiacum</name>
    <dbReference type="NCBI Taxonomy" id="175570"/>
    <lineage>
        <taxon>Bacteria</taxon>
        <taxon>Bacillati</taxon>
        <taxon>Actinomycetota</taxon>
        <taxon>Actinomycetes</taxon>
        <taxon>Micromonosporales</taxon>
        <taxon>Micromonosporaceae</taxon>
        <taxon>Virgisporangium</taxon>
    </lineage>
</organism>
<keyword evidence="2" id="KW-1003">Cell membrane</keyword>
<evidence type="ECO:0000256" key="4">
    <source>
        <dbReference type="ARBA" id="ARBA00022989"/>
    </source>
</evidence>
<sequence>MTTAENAVGTPPRRLGLSLRGRRWPAERAGAPIVLALVLVGGAVAFGDSFASAQNLGNIALDGSYLLLIAIGMTFVILSGGIDLSVGSLLALSGVLTAYGARWGSVPAIVLPLLVCAVFGLVNGLLIARARIAPFIVTLAALLFARGLAFAVADEGNTVFIIPADLTLTRLGQARWLGLHAPVWLALLAFAVGVVVLNRTRFGQSVFAVGDNQEAAELMGAPVARVRLLVYVISAVLAGVAGVLVAAQTQSGLPTIGEGRELEAIAAVVIGGTLLSGGAGSLSGTLVGVLLLKVIQNLINQVGTLTSYYQQVVSGTFLIVVVLVQSRLARRRPR</sequence>
<gene>
    <name evidence="7" type="primary">rbsC_1</name>
    <name evidence="7" type="ORF">Vau01_018040</name>
</gene>
<accession>A0A8J3Z0Y8</accession>
<reference evidence="7" key="1">
    <citation type="submission" date="2021-01" db="EMBL/GenBank/DDBJ databases">
        <title>Whole genome shotgun sequence of Virgisporangium aurantiacum NBRC 16421.</title>
        <authorList>
            <person name="Komaki H."/>
            <person name="Tamura T."/>
        </authorList>
    </citation>
    <scope>NUCLEOTIDE SEQUENCE</scope>
    <source>
        <strain evidence="7">NBRC 16421</strain>
    </source>
</reference>
<dbReference type="Pfam" id="PF02653">
    <property type="entry name" value="BPD_transp_2"/>
    <property type="match status" value="1"/>
</dbReference>
<feature type="transmembrane region" description="Helical" evidence="6">
    <location>
        <begin position="268"/>
        <end position="295"/>
    </location>
</feature>
<evidence type="ECO:0000256" key="2">
    <source>
        <dbReference type="ARBA" id="ARBA00022475"/>
    </source>
</evidence>
<evidence type="ECO:0000256" key="6">
    <source>
        <dbReference type="SAM" id="Phobius"/>
    </source>
</evidence>
<dbReference type="RefSeq" id="WP_203989153.1">
    <property type="nucleotide sequence ID" value="NZ_BOPG01000012.1"/>
</dbReference>
<evidence type="ECO:0000256" key="5">
    <source>
        <dbReference type="ARBA" id="ARBA00023136"/>
    </source>
</evidence>
<feature type="transmembrane region" description="Helical" evidence="6">
    <location>
        <begin position="108"/>
        <end position="126"/>
    </location>
</feature>
<feature type="transmembrane region" description="Helical" evidence="6">
    <location>
        <begin position="228"/>
        <end position="247"/>
    </location>
</feature>
<keyword evidence="4 6" id="KW-1133">Transmembrane helix</keyword>
<dbReference type="PANTHER" id="PTHR32196:SF63">
    <property type="entry name" value="INNER MEMBRANE ABC TRANSPORTER PERMEASE PROTEIN YJFF"/>
    <property type="match status" value="1"/>
</dbReference>
<evidence type="ECO:0000313" key="8">
    <source>
        <dbReference type="Proteomes" id="UP000612585"/>
    </source>
</evidence>
<feature type="transmembrane region" description="Helical" evidence="6">
    <location>
        <begin position="174"/>
        <end position="197"/>
    </location>
</feature>
<dbReference type="EMBL" id="BOPG01000012">
    <property type="protein sequence ID" value="GIJ54288.1"/>
    <property type="molecule type" value="Genomic_DNA"/>
</dbReference>
<protein>
    <submittedName>
        <fullName evidence="7">Sugar ABC transporter permease</fullName>
    </submittedName>
</protein>
<evidence type="ECO:0000256" key="3">
    <source>
        <dbReference type="ARBA" id="ARBA00022692"/>
    </source>
</evidence>
<name>A0A8J3Z0Y8_9ACTN</name>
<keyword evidence="8" id="KW-1185">Reference proteome</keyword>
<evidence type="ECO:0000313" key="7">
    <source>
        <dbReference type="EMBL" id="GIJ54288.1"/>
    </source>
</evidence>
<keyword evidence="3 6" id="KW-0812">Transmembrane</keyword>
<dbReference type="Proteomes" id="UP000612585">
    <property type="component" value="Unassembled WGS sequence"/>
</dbReference>
<dbReference type="GO" id="GO:0022857">
    <property type="term" value="F:transmembrane transporter activity"/>
    <property type="evidence" value="ECO:0007669"/>
    <property type="project" value="InterPro"/>
</dbReference>
<comment type="subcellular location">
    <subcellularLocation>
        <location evidence="1">Cell membrane</location>
        <topology evidence="1">Multi-pass membrane protein</topology>
    </subcellularLocation>
</comment>
<feature type="transmembrane region" description="Helical" evidence="6">
    <location>
        <begin position="29"/>
        <end position="47"/>
    </location>
</feature>
<dbReference type="GO" id="GO:0005886">
    <property type="term" value="C:plasma membrane"/>
    <property type="evidence" value="ECO:0007669"/>
    <property type="project" value="UniProtKB-SubCell"/>
</dbReference>
<evidence type="ECO:0000256" key="1">
    <source>
        <dbReference type="ARBA" id="ARBA00004651"/>
    </source>
</evidence>
<dbReference type="AlphaFoldDB" id="A0A8J3Z0Y8"/>
<feature type="transmembrane region" description="Helical" evidence="6">
    <location>
        <begin position="132"/>
        <end position="153"/>
    </location>
</feature>
<feature type="transmembrane region" description="Helical" evidence="6">
    <location>
        <begin position="59"/>
        <end position="78"/>
    </location>
</feature>
<dbReference type="InterPro" id="IPR001851">
    <property type="entry name" value="ABC_transp_permease"/>
</dbReference>
<comment type="caution">
    <text evidence="7">The sequence shown here is derived from an EMBL/GenBank/DDBJ whole genome shotgun (WGS) entry which is preliminary data.</text>
</comment>
<dbReference type="PANTHER" id="PTHR32196">
    <property type="entry name" value="ABC TRANSPORTER PERMEASE PROTEIN YPHD-RELATED-RELATED"/>
    <property type="match status" value="1"/>
</dbReference>
<dbReference type="CDD" id="cd06579">
    <property type="entry name" value="TM_PBP1_transp_AraH_like"/>
    <property type="match status" value="1"/>
</dbReference>
<proteinExistence type="predicted"/>